<protein>
    <submittedName>
        <fullName evidence="1">Uncharacterized protein</fullName>
    </submittedName>
</protein>
<evidence type="ECO:0000313" key="1">
    <source>
        <dbReference type="EMBL" id="DAD70154.1"/>
    </source>
</evidence>
<reference evidence="1" key="1">
    <citation type="journal article" date="2021" name="Proc. Natl. Acad. Sci. U.S.A.">
        <title>A Catalog of Tens of Thousands of Viruses from Human Metagenomes Reveals Hidden Associations with Chronic Diseases.</title>
        <authorList>
            <person name="Tisza M.J."/>
            <person name="Buck C.B."/>
        </authorList>
    </citation>
    <scope>NUCLEOTIDE SEQUENCE</scope>
    <source>
        <strain evidence="1">Ct3o911</strain>
    </source>
</reference>
<accession>A0A8S5LJR3</accession>
<name>A0A8S5LJR3_9CAUD</name>
<proteinExistence type="predicted"/>
<dbReference type="EMBL" id="BK015861">
    <property type="protein sequence ID" value="DAD70154.1"/>
    <property type="molecule type" value="Genomic_DNA"/>
</dbReference>
<organism evidence="1">
    <name type="scientific">Siphoviridae sp. ct3o911</name>
    <dbReference type="NCBI Taxonomy" id="2827560"/>
    <lineage>
        <taxon>Viruses</taxon>
        <taxon>Duplodnaviria</taxon>
        <taxon>Heunggongvirae</taxon>
        <taxon>Uroviricota</taxon>
        <taxon>Caudoviricetes</taxon>
    </lineage>
</organism>
<sequence length="72" mass="7975">MFARSLYARIPWPVCRPRLAYIHSSNNALYAVSMQFLSTCALLVPADSAILFSLSAYPRGKFACILSVFSSI</sequence>